<feature type="transmembrane region" description="Helical" evidence="1">
    <location>
        <begin position="7"/>
        <end position="25"/>
    </location>
</feature>
<accession>A0ABP6Y6D6</accession>
<gene>
    <name evidence="3" type="ORF">GCM10022395_27020</name>
</gene>
<comment type="caution">
    <text evidence="3">The sequence shown here is derived from an EMBL/GenBank/DDBJ whole genome shotgun (WGS) entry which is preliminary data.</text>
</comment>
<keyword evidence="1" id="KW-0472">Membrane</keyword>
<evidence type="ECO:0000313" key="3">
    <source>
        <dbReference type="EMBL" id="GAA3576768.1"/>
    </source>
</evidence>
<name>A0ABP6Y6D6_9FLAO</name>
<dbReference type="Proteomes" id="UP001500954">
    <property type="component" value="Unassembled WGS sequence"/>
</dbReference>
<feature type="transmembrane region" description="Helical" evidence="1">
    <location>
        <begin position="270"/>
        <end position="285"/>
    </location>
</feature>
<evidence type="ECO:0000259" key="2">
    <source>
        <dbReference type="Pfam" id="PF14258"/>
    </source>
</evidence>
<proteinExistence type="predicted"/>
<keyword evidence="1" id="KW-1133">Transmembrane helix</keyword>
<protein>
    <submittedName>
        <fullName evidence="3">DUF4350 domain-containing protein</fullName>
    </submittedName>
</protein>
<reference evidence="4" key="1">
    <citation type="journal article" date="2019" name="Int. J. Syst. Evol. Microbiol.">
        <title>The Global Catalogue of Microorganisms (GCM) 10K type strain sequencing project: providing services to taxonomists for standard genome sequencing and annotation.</title>
        <authorList>
            <consortium name="The Broad Institute Genomics Platform"/>
            <consortium name="The Broad Institute Genome Sequencing Center for Infectious Disease"/>
            <person name="Wu L."/>
            <person name="Ma J."/>
        </authorList>
    </citation>
    <scope>NUCLEOTIDE SEQUENCE [LARGE SCALE GENOMIC DNA]</scope>
    <source>
        <strain evidence="4">JCM 17111</strain>
    </source>
</reference>
<feature type="domain" description="DUF4350" evidence="2">
    <location>
        <begin position="41"/>
        <end position="233"/>
    </location>
</feature>
<dbReference type="Pfam" id="PF14258">
    <property type="entry name" value="DUF4350"/>
    <property type="match status" value="1"/>
</dbReference>
<keyword evidence="1" id="KW-0812">Transmembrane</keyword>
<sequence>MDKKGKIYIVLTIIALLSIVVFESTKPQALNWYPSYTKHHKIPFGTFILHEQLERLFSKNNIVDVDRPPYEYLNSNDSITGTYLFINNRITFDKAELDQLLDWTARGNTLFIASESINKTLLDTINADNAVISNLNNFDNVYRFKLKNNILIKNDSYTFDKADIISYFNKIDTLNTSIISVVDSKNSQNTKEHINTIKHPFGNGHIILSTLPQAFTNYFLLTNPNQNYTAGLLSYIPHAQSIYVDAYYKSGKTFYSSPMHVFLNAKELKWAYYIMLVSVLVYIVFEGKRKQRAIPIIKPLKNQTLDFTRTIANMYYEKQNHYEIAQHKIQLFLDYIRTQLYLDTNVVDASFIKKLANRTNNSVKDTQQLFNNIEKINNKTTLTKSELEALNTLIESFKSNNSWKKTF</sequence>
<dbReference type="InterPro" id="IPR025646">
    <property type="entry name" value="DUF4350"/>
</dbReference>
<organism evidence="3 4">
    <name type="scientific">Snuella lapsa</name>
    <dbReference type="NCBI Taxonomy" id="870481"/>
    <lineage>
        <taxon>Bacteria</taxon>
        <taxon>Pseudomonadati</taxon>
        <taxon>Bacteroidota</taxon>
        <taxon>Flavobacteriia</taxon>
        <taxon>Flavobacteriales</taxon>
        <taxon>Flavobacteriaceae</taxon>
        <taxon>Snuella</taxon>
    </lineage>
</organism>
<dbReference type="RefSeq" id="WP_345006832.1">
    <property type="nucleotide sequence ID" value="NZ_BAABCY010000076.1"/>
</dbReference>
<evidence type="ECO:0000256" key="1">
    <source>
        <dbReference type="SAM" id="Phobius"/>
    </source>
</evidence>
<evidence type="ECO:0000313" key="4">
    <source>
        <dbReference type="Proteomes" id="UP001500954"/>
    </source>
</evidence>
<dbReference type="EMBL" id="BAABCY010000076">
    <property type="protein sequence ID" value="GAA3576768.1"/>
    <property type="molecule type" value="Genomic_DNA"/>
</dbReference>
<keyword evidence="4" id="KW-1185">Reference proteome</keyword>